<protein>
    <submittedName>
        <fullName evidence="2">Uncharacterized protein</fullName>
    </submittedName>
</protein>
<evidence type="ECO:0000313" key="3">
    <source>
        <dbReference type="Proteomes" id="UP000075321"/>
    </source>
</evidence>
<proteinExistence type="predicted"/>
<gene>
    <name evidence="2" type="ORF">HAPAU_42190</name>
</gene>
<feature type="region of interest" description="Disordered" evidence="1">
    <location>
        <begin position="1"/>
        <end position="32"/>
    </location>
</feature>
<dbReference type="RefSeq" id="WP_066385964.1">
    <property type="nucleotide sequence ID" value="NZ_LTAZ01000023.1"/>
</dbReference>
<accession>A0A151A7Z4</accession>
<name>A0A151A7Z4_9EURY</name>
<dbReference type="EMBL" id="LTAZ01000023">
    <property type="protein sequence ID" value="KYH23739.1"/>
    <property type="molecule type" value="Genomic_DNA"/>
</dbReference>
<evidence type="ECO:0000256" key="1">
    <source>
        <dbReference type="SAM" id="MobiDB-lite"/>
    </source>
</evidence>
<organism evidence="2 3">
    <name type="scientific">Halalkalicoccus paucihalophilus</name>
    <dbReference type="NCBI Taxonomy" id="1008153"/>
    <lineage>
        <taxon>Archaea</taxon>
        <taxon>Methanobacteriati</taxon>
        <taxon>Methanobacteriota</taxon>
        <taxon>Stenosarchaea group</taxon>
        <taxon>Halobacteria</taxon>
        <taxon>Halobacteriales</taxon>
        <taxon>Halococcaceae</taxon>
        <taxon>Halalkalicoccus</taxon>
    </lineage>
</organism>
<dbReference type="AlphaFoldDB" id="A0A151A7Z4"/>
<reference evidence="2 3" key="1">
    <citation type="submission" date="2016-02" db="EMBL/GenBank/DDBJ databases">
        <title>Genome sequence of Halalkalicoccus paucihalophilus DSM 24557.</title>
        <authorList>
            <person name="Poehlein A."/>
            <person name="Daniel R."/>
        </authorList>
    </citation>
    <scope>NUCLEOTIDE SEQUENCE [LARGE SCALE GENOMIC DNA]</scope>
    <source>
        <strain evidence="2 3">DSM 24557</strain>
    </source>
</reference>
<evidence type="ECO:0000313" key="2">
    <source>
        <dbReference type="EMBL" id="KYH23739.1"/>
    </source>
</evidence>
<dbReference type="PATRIC" id="fig|1008153.3.peg.4526"/>
<dbReference type="Proteomes" id="UP000075321">
    <property type="component" value="Unassembled WGS sequence"/>
</dbReference>
<sequence length="86" mass="9741">MPDQPTLSEFADHGKESTQNLEEQQADTDQDDLDRTEALAEAVSHLATIADRNVQNTDRIKSLEKRAQGLREETATDHLEDLRGFY</sequence>
<comment type="caution">
    <text evidence="2">The sequence shown here is derived from an EMBL/GenBank/DDBJ whole genome shotgun (WGS) entry which is preliminary data.</text>
</comment>
<keyword evidence="3" id="KW-1185">Reference proteome</keyword>